<evidence type="ECO:0000256" key="10">
    <source>
        <dbReference type="ARBA" id="ARBA00023186"/>
    </source>
</evidence>
<dbReference type="PANTHER" id="PTHR13163:SF0">
    <property type="entry name" value="NOVEL ACETYLCHOLINE RECEPTOR CHAPERONE"/>
    <property type="match status" value="1"/>
</dbReference>
<feature type="transmembrane region" description="Helical" evidence="13">
    <location>
        <begin position="6"/>
        <end position="25"/>
    </location>
</feature>
<accession>A0A7R9L0I3</accession>
<evidence type="ECO:0000256" key="3">
    <source>
        <dbReference type="ARBA" id="ARBA00004585"/>
    </source>
</evidence>
<proteinExistence type="inferred from homology"/>
<evidence type="ECO:0000256" key="1">
    <source>
        <dbReference type="ARBA" id="ARBA00004477"/>
    </source>
</evidence>
<dbReference type="GO" id="GO:0005778">
    <property type="term" value="C:peroxisomal membrane"/>
    <property type="evidence" value="ECO:0007669"/>
    <property type="project" value="UniProtKB-SubCell"/>
</dbReference>
<dbReference type="EMBL" id="CAJPIZ010011629">
    <property type="protein sequence ID" value="CAG2113264.1"/>
    <property type="molecule type" value="Genomic_DNA"/>
</dbReference>
<evidence type="ECO:0000313" key="14">
    <source>
        <dbReference type="EMBL" id="CAD7632834.1"/>
    </source>
</evidence>
<evidence type="ECO:0000256" key="9">
    <source>
        <dbReference type="ARBA" id="ARBA00023140"/>
    </source>
</evidence>
<dbReference type="AlphaFoldDB" id="A0A7R9L0I3"/>
<evidence type="ECO:0000256" key="13">
    <source>
        <dbReference type="SAM" id="Phobius"/>
    </source>
</evidence>
<dbReference type="GO" id="GO:0031410">
    <property type="term" value="C:cytoplasmic vesicle"/>
    <property type="evidence" value="ECO:0007669"/>
    <property type="project" value="UniProtKB-SubCell"/>
</dbReference>
<dbReference type="InterPro" id="IPR032808">
    <property type="entry name" value="DoxX"/>
</dbReference>
<keyword evidence="15" id="KW-1185">Reference proteome</keyword>
<keyword evidence="8 13" id="KW-0472">Membrane</keyword>
<reference evidence="14" key="1">
    <citation type="submission" date="2020-11" db="EMBL/GenBank/DDBJ databases">
        <authorList>
            <person name="Tran Van P."/>
        </authorList>
    </citation>
    <scope>NUCLEOTIDE SEQUENCE</scope>
</reference>
<comment type="subcellular location">
    <subcellularLocation>
        <location evidence="2">Cytoplasmic vesicle</location>
    </subcellularLocation>
    <subcellularLocation>
        <location evidence="1">Endoplasmic reticulum membrane</location>
        <topology evidence="1">Multi-pass membrane protein</topology>
    </subcellularLocation>
    <subcellularLocation>
        <location evidence="3">Peroxisome membrane</location>
        <topology evidence="3">Multi-pass membrane protein</topology>
    </subcellularLocation>
</comment>
<sequence length="161" mass="18202">MGSIVLTTLSVFLGMFFVFMGSIKLNQQINREMHREIRRQFVQYAKVIPMATALGLKVSPKYYRLTIGWLELIAGISLAFIPGRVKLVSNVILLGVTFGGIYTHVMIGDKFERIAPSIVFTLMLCCRLIVSYQVSRREARQALTAVKQVSTESDEHKTKED</sequence>
<keyword evidence="10" id="KW-0143">Chaperone</keyword>
<dbReference type="Proteomes" id="UP000759131">
    <property type="component" value="Unassembled WGS sequence"/>
</dbReference>
<keyword evidence="5 13" id="KW-0812">Transmembrane</keyword>
<dbReference type="GO" id="GO:0051131">
    <property type="term" value="P:chaperone-mediated protein complex assembly"/>
    <property type="evidence" value="ECO:0007669"/>
    <property type="project" value="TreeGrafter"/>
</dbReference>
<keyword evidence="7 13" id="KW-1133">Transmembrane helix</keyword>
<keyword evidence="6" id="KW-0256">Endoplasmic reticulum</keyword>
<evidence type="ECO:0000256" key="6">
    <source>
        <dbReference type="ARBA" id="ARBA00022824"/>
    </source>
</evidence>
<dbReference type="EMBL" id="OC866204">
    <property type="protein sequence ID" value="CAD7632834.1"/>
    <property type="molecule type" value="Genomic_DNA"/>
</dbReference>
<evidence type="ECO:0000256" key="5">
    <source>
        <dbReference type="ARBA" id="ARBA00022692"/>
    </source>
</evidence>
<name>A0A7R9L0I3_9ACAR</name>
<keyword evidence="11" id="KW-0968">Cytoplasmic vesicle</keyword>
<keyword evidence="9" id="KW-0576">Peroxisome</keyword>
<dbReference type="Pfam" id="PF13564">
    <property type="entry name" value="DoxX_2"/>
    <property type="match status" value="1"/>
</dbReference>
<dbReference type="PANTHER" id="PTHR13163">
    <property type="entry name" value="SPINAL CORD EXPRESSION PROTEIN 4"/>
    <property type="match status" value="1"/>
</dbReference>
<feature type="transmembrane region" description="Helical" evidence="13">
    <location>
        <begin position="87"/>
        <end position="107"/>
    </location>
</feature>
<evidence type="ECO:0000256" key="4">
    <source>
        <dbReference type="ARBA" id="ARBA00006679"/>
    </source>
</evidence>
<dbReference type="GO" id="GO:0005789">
    <property type="term" value="C:endoplasmic reticulum membrane"/>
    <property type="evidence" value="ECO:0007669"/>
    <property type="project" value="UniProtKB-SubCell"/>
</dbReference>
<gene>
    <name evidence="14" type="ORF">OSB1V03_LOCUS13235</name>
</gene>
<dbReference type="GO" id="GO:2000010">
    <property type="term" value="P:positive regulation of protein localization to cell surface"/>
    <property type="evidence" value="ECO:0007669"/>
    <property type="project" value="TreeGrafter"/>
</dbReference>
<feature type="transmembrane region" description="Helical" evidence="13">
    <location>
        <begin position="113"/>
        <end position="130"/>
    </location>
</feature>
<evidence type="ECO:0000313" key="15">
    <source>
        <dbReference type="Proteomes" id="UP000759131"/>
    </source>
</evidence>
<evidence type="ECO:0000256" key="12">
    <source>
        <dbReference type="ARBA" id="ARBA00024424"/>
    </source>
</evidence>
<organism evidence="14">
    <name type="scientific">Medioppia subpectinata</name>
    <dbReference type="NCBI Taxonomy" id="1979941"/>
    <lineage>
        <taxon>Eukaryota</taxon>
        <taxon>Metazoa</taxon>
        <taxon>Ecdysozoa</taxon>
        <taxon>Arthropoda</taxon>
        <taxon>Chelicerata</taxon>
        <taxon>Arachnida</taxon>
        <taxon>Acari</taxon>
        <taxon>Acariformes</taxon>
        <taxon>Sarcoptiformes</taxon>
        <taxon>Oribatida</taxon>
        <taxon>Brachypylina</taxon>
        <taxon>Oppioidea</taxon>
        <taxon>Oppiidae</taxon>
        <taxon>Medioppia</taxon>
    </lineage>
</organism>
<comment type="similarity">
    <text evidence="4">Belongs to the DoxX family.</text>
</comment>
<evidence type="ECO:0000256" key="7">
    <source>
        <dbReference type="ARBA" id="ARBA00022989"/>
    </source>
</evidence>
<evidence type="ECO:0000256" key="11">
    <source>
        <dbReference type="ARBA" id="ARBA00023329"/>
    </source>
</evidence>
<dbReference type="OrthoDB" id="432685at2759"/>
<evidence type="ECO:0000256" key="2">
    <source>
        <dbReference type="ARBA" id="ARBA00004541"/>
    </source>
</evidence>
<dbReference type="InterPro" id="IPR040399">
    <property type="entry name" value="TMEM35A/B"/>
</dbReference>
<evidence type="ECO:0000256" key="8">
    <source>
        <dbReference type="ARBA" id="ARBA00023136"/>
    </source>
</evidence>
<protein>
    <recommendedName>
        <fullName evidence="12">Novel acetylcholine receptor chaperone</fullName>
    </recommendedName>
</protein>